<dbReference type="InterPro" id="IPR003813">
    <property type="entry name" value="MvhD/FlpD"/>
</dbReference>
<name>K4LUL5_THEPS</name>
<evidence type="ECO:0000256" key="9">
    <source>
        <dbReference type="SAM" id="Coils"/>
    </source>
</evidence>
<dbReference type="InterPro" id="IPR050572">
    <property type="entry name" value="Fe-S_Ferredoxin"/>
</dbReference>
<feature type="domain" description="4Fe-4S ferredoxin-type" evidence="10">
    <location>
        <begin position="482"/>
        <end position="511"/>
    </location>
</feature>
<dbReference type="eggNOG" id="COG1908">
    <property type="taxonomic scope" value="Bacteria"/>
</dbReference>
<dbReference type="GO" id="GO:0051539">
    <property type="term" value="F:4 iron, 4 sulfur cluster binding"/>
    <property type="evidence" value="ECO:0007669"/>
    <property type="project" value="UniProtKB-KW"/>
</dbReference>
<feature type="coiled-coil region" evidence="9">
    <location>
        <begin position="292"/>
        <end position="319"/>
    </location>
</feature>
<keyword evidence="6" id="KW-0560">Oxidoreductase</keyword>
<evidence type="ECO:0000313" key="11">
    <source>
        <dbReference type="EMBL" id="AFV11719.1"/>
    </source>
</evidence>
<dbReference type="PROSITE" id="PS51379">
    <property type="entry name" value="4FE4S_FER_2"/>
    <property type="match status" value="2"/>
</dbReference>
<dbReference type="PANTHER" id="PTHR43687">
    <property type="entry name" value="ADENYLYLSULFATE REDUCTASE, BETA SUBUNIT"/>
    <property type="match status" value="1"/>
</dbReference>
<keyword evidence="3" id="KW-0479">Metal-binding</keyword>
<evidence type="ECO:0000256" key="2">
    <source>
        <dbReference type="ARBA" id="ARBA00022485"/>
    </source>
</evidence>
<dbReference type="eggNOG" id="COG1148">
    <property type="taxonomic scope" value="Bacteria"/>
</dbReference>
<dbReference type="InterPro" id="IPR017900">
    <property type="entry name" value="4Fe4S_Fe_S_CS"/>
</dbReference>
<evidence type="ECO:0000313" key="12">
    <source>
        <dbReference type="Proteomes" id="UP000000467"/>
    </source>
</evidence>
<dbReference type="STRING" id="1089553.Tph_c15120"/>
<keyword evidence="4" id="KW-0677">Repeat</keyword>
<dbReference type="Gene3D" id="3.30.70.20">
    <property type="match status" value="1"/>
</dbReference>
<feature type="domain" description="4Fe-4S ferredoxin-type" evidence="10">
    <location>
        <begin position="444"/>
        <end position="473"/>
    </location>
</feature>
<evidence type="ECO:0000256" key="5">
    <source>
        <dbReference type="ARBA" id="ARBA00022982"/>
    </source>
</evidence>
<dbReference type="GO" id="GO:0016491">
    <property type="term" value="F:oxidoreductase activity"/>
    <property type="evidence" value="ECO:0007669"/>
    <property type="project" value="UniProtKB-KW"/>
</dbReference>
<keyword evidence="8" id="KW-0411">Iron-sulfur</keyword>
<evidence type="ECO:0000256" key="8">
    <source>
        <dbReference type="ARBA" id="ARBA00023014"/>
    </source>
</evidence>
<accession>K4LUL5</accession>
<gene>
    <name evidence="11" type="ordered locus">Tph_c15120</name>
</gene>
<dbReference type="EMBL" id="CP003732">
    <property type="protein sequence ID" value="AFV11719.1"/>
    <property type="molecule type" value="Genomic_DNA"/>
</dbReference>
<evidence type="ECO:0000256" key="3">
    <source>
        <dbReference type="ARBA" id="ARBA00022723"/>
    </source>
</evidence>
<dbReference type="OrthoDB" id="9785566at2"/>
<dbReference type="RefSeq" id="WP_015050599.1">
    <property type="nucleotide sequence ID" value="NC_018870.1"/>
</dbReference>
<dbReference type="InterPro" id="IPR017896">
    <property type="entry name" value="4Fe4S_Fe-S-bd"/>
</dbReference>
<organism evidence="11 12">
    <name type="scientific">Thermacetogenium phaeum (strain ATCC BAA-254 / DSM 26808 / PB)</name>
    <dbReference type="NCBI Taxonomy" id="1089553"/>
    <lineage>
        <taxon>Bacteria</taxon>
        <taxon>Bacillati</taxon>
        <taxon>Bacillota</taxon>
        <taxon>Clostridia</taxon>
        <taxon>Thermoanaerobacterales</taxon>
        <taxon>Thermoanaerobacteraceae</taxon>
        <taxon>Thermacetogenium</taxon>
    </lineage>
</organism>
<keyword evidence="9" id="KW-0175">Coiled coil</keyword>
<dbReference type="SUPFAM" id="SSF51905">
    <property type="entry name" value="FAD/NAD(P)-binding domain"/>
    <property type="match status" value="1"/>
</dbReference>
<sequence>MSEKKNIRLGIYLCDCDGKLKDSIDLNKVKTVIQSEADFEYIRVASVLCGKLEQEKMDKEIDKYSLNRLLIAGCTDSTVKRQFLQLAEVKGISRYEVEFVELTVPGRDSTEGAIATINEVLSQLHARSEIYLEEIDVLPNVLVIGAGREGAAAALAIAEGQPVTVIDNEGTHEGIAQVQGRKNITVKTGVKVIGLDGFPGNFLVRFLDNGKYTKQSFGSIVIALEAQPVYDKSKYDGVEPGDRILTLSQFLKGEGDYAGQKITFVLGKADKDSLLSCAAVLSKAIALKERGAEEVNVLYEDMKVSADRLEQDYERARARGVNFLKYSEDLQILTTVVAATVRYKEPFLAKRVKLVTDYLVLAEDYLPAQGTAELAAALDLRLGPGGFFQEDNVHFLPIKSNREGIFFVGSCHGPIHGVDLDKEIAAVKAEVGKFAGGKVRVPALQPRVTAEKCAVCLTCYRSCPHHAIEIIHDQSLNNMYHSAARMNPLACRRCGTCAGECPGKAIQLPFYSDQEILVKVSRPPKLVAYACENSGALAAEFAKELEPGIQENLQIVPVPCSGKIDALYLLKALERGADGVLLLVCHKGNCKYVWGNERAEKRKEQVRRRLEEIGLEGDRVEIVHIAANQGNQFNDIVRSMAARIHQLGTNPGKVIK</sequence>
<keyword evidence="5" id="KW-0249">Electron transport</keyword>
<keyword evidence="2" id="KW-0004">4Fe-4S</keyword>
<reference evidence="11 12" key="1">
    <citation type="journal article" date="2012" name="BMC Genomics">
        <title>Genome-guided analysis of physiological and morphological traits of the fermentative acetate oxidizer Thermacetogenium phaeum.</title>
        <authorList>
            <person name="Oehler D."/>
            <person name="Poehlein A."/>
            <person name="Leimbach A."/>
            <person name="Muller N."/>
            <person name="Daniel R."/>
            <person name="Gottschalk G."/>
            <person name="Schink B."/>
        </authorList>
    </citation>
    <scope>NUCLEOTIDE SEQUENCE [LARGE SCALE GENOMIC DNA]</scope>
    <source>
        <strain evidence="12">ATCC BAA-254 / DSM 26808 / PB</strain>
    </source>
</reference>
<evidence type="ECO:0000259" key="10">
    <source>
        <dbReference type="PROSITE" id="PS51379"/>
    </source>
</evidence>
<proteinExistence type="predicted"/>
<dbReference type="HOGENOM" id="CLU_023616_0_0_9"/>
<dbReference type="PANTHER" id="PTHR43687:SF6">
    <property type="entry name" value="L-ASPARTATE SEMIALDEHYDE SULFURTRANSFERASE IRON-SULFUR SUBUNIT"/>
    <property type="match status" value="1"/>
</dbReference>
<evidence type="ECO:0000256" key="4">
    <source>
        <dbReference type="ARBA" id="ARBA00022737"/>
    </source>
</evidence>
<dbReference type="SUPFAM" id="SSF54862">
    <property type="entry name" value="4Fe-4S ferredoxins"/>
    <property type="match status" value="1"/>
</dbReference>
<evidence type="ECO:0000256" key="6">
    <source>
        <dbReference type="ARBA" id="ARBA00023002"/>
    </source>
</evidence>
<dbReference type="PROSITE" id="PS00198">
    <property type="entry name" value="4FE4S_FER_1"/>
    <property type="match status" value="1"/>
</dbReference>
<keyword evidence="1" id="KW-0813">Transport</keyword>
<dbReference type="Pfam" id="PF13237">
    <property type="entry name" value="Fer4_10"/>
    <property type="match status" value="1"/>
</dbReference>
<keyword evidence="12" id="KW-1185">Reference proteome</keyword>
<dbReference type="KEGG" id="tpz:Tph_c15120"/>
<evidence type="ECO:0000256" key="1">
    <source>
        <dbReference type="ARBA" id="ARBA00022448"/>
    </source>
</evidence>
<dbReference type="Pfam" id="PF02662">
    <property type="entry name" value="FlpD"/>
    <property type="match status" value="1"/>
</dbReference>
<keyword evidence="7" id="KW-0408">Iron</keyword>
<dbReference type="GO" id="GO:0046872">
    <property type="term" value="F:metal ion binding"/>
    <property type="evidence" value="ECO:0007669"/>
    <property type="project" value="UniProtKB-KW"/>
</dbReference>
<dbReference type="Proteomes" id="UP000000467">
    <property type="component" value="Chromosome"/>
</dbReference>
<protein>
    <submittedName>
        <fullName evidence="11">CoB--CoM heterodisulfide reductase-like protein</fullName>
    </submittedName>
</protein>
<dbReference type="AlphaFoldDB" id="K4LUL5"/>
<evidence type="ECO:0000256" key="7">
    <source>
        <dbReference type="ARBA" id="ARBA00023004"/>
    </source>
</evidence>
<dbReference type="InterPro" id="IPR036188">
    <property type="entry name" value="FAD/NAD-bd_sf"/>
</dbReference>
<dbReference type="SMR" id="K4LUL5"/>